<organism evidence="1 2">
    <name type="scientific">Paraburkholderia dipogonis</name>
    <dbReference type="NCBI Taxonomy" id="1211383"/>
    <lineage>
        <taxon>Bacteria</taxon>
        <taxon>Pseudomonadati</taxon>
        <taxon>Pseudomonadota</taxon>
        <taxon>Betaproteobacteria</taxon>
        <taxon>Burkholderiales</taxon>
        <taxon>Burkholderiaceae</taxon>
        <taxon>Paraburkholderia</taxon>
    </lineage>
</organism>
<proteinExistence type="predicted"/>
<dbReference type="EMBL" id="SNVI01000001">
    <property type="protein sequence ID" value="TFE43652.1"/>
    <property type="molecule type" value="Genomic_DNA"/>
</dbReference>
<comment type="caution">
    <text evidence="1">The sequence shown here is derived from an EMBL/GenBank/DDBJ whole genome shotgun (WGS) entry which is preliminary data.</text>
</comment>
<sequence>MSIKVCLDKSIGTNKAASVPYMRQPGAEPHCARVCGEWTHRTACSPEIFNPDFAPNMCIRLIGNGQHLYFGALNEICTIFAHSVHRDARPFSAARAMRAVHAAR</sequence>
<gene>
    <name evidence="1" type="ORF">E2553_00550</name>
</gene>
<dbReference type="RefSeq" id="WP_134455595.1">
    <property type="nucleotide sequence ID" value="NZ_JBHMFL010000074.1"/>
</dbReference>
<dbReference type="AlphaFoldDB" id="A0A4Y8N1V2"/>
<dbReference type="GeneID" id="97307278"/>
<accession>A0A4Y8N1V2</accession>
<evidence type="ECO:0000313" key="1">
    <source>
        <dbReference type="EMBL" id="TFE43652.1"/>
    </source>
</evidence>
<reference evidence="1 2" key="1">
    <citation type="submission" date="2019-03" db="EMBL/GenBank/DDBJ databases">
        <title>Complete Genome Sequence of Paraburkholderia dipogonis ICMP 19430T, a Nitrogen-fixing Symbiont of the South African Invasive Legume Dipogon lignosus in New Zealand.</title>
        <authorList>
            <person name="De Meyer S.E."/>
        </authorList>
    </citation>
    <scope>NUCLEOTIDE SEQUENCE [LARGE SCALE GENOMIC DNA]</scope>
    <source>
        <strain evidence="1 2">ICMP 19430</strain>
    </source>
</reference>
<name>A0A4Y8N1V2_9BURK</name>
<evidence type="ECO:0000313" key="2">
    <source>
        <dbReference type="Proteomes" id="UP000297385"/>
    </source>
</evidence>
<dbReference type="Proteomes" id="UP000297385">
    <property type="component" value="Unassembled WGS sequence"/>
</dbReference>
<protein>
    <submittedName>
        <fullName evidence="1">Uncharacterized protein</fullName>
    </submittedName>
</protein>